<gene>
    <name evidence="1" type="ORF">C454_00990</name>
</gene>
<comment type="caution">
    <text evidence="1">The sequence shown here is derived from an EMBL/GenBank/DDBJ whole genome shotgun (WGS) entry which is preliminary data.</text>
</comment>
<dbReference type="Proteomes" id="UP000011571">
    <property type="component" value="Unassembled WGS sequence"/>
</dbReference>
<dbReference type="AlphaFoldDB" id="M0HLT0"/>
<organism evidence="1 2">
    <name type="scientific">Haloferax gibbonsii (strain ATCC 33959 / DSM 4427 / JCM 8863 / NBRC 102184 / NCIMB 2188 / Ma 2.38)</name>
    <dbReference type="NCBI Taxonomy" id="1227459"/>
    <lineage>
        <taxon>Archaea</taxon>
        <taxon>Methanobacteriati</taxon>
        <taxon>Methanobacteriota</taxon>
        <taxon>Stenosarchaea group</taxon>
        <taxon>Halobacteria</taxon>
        <taxon>Halobacteriales</taxon>
        <taxon>Haloferacaceae</taxon>
        <taxon>Haloferax</taxon>
    </lineage>
</organism>
<protein>
    <submittedName>
        <fullName evidence="1">Uncharacterized protein</fullName>
    </submittedName>
</protein>
<evidence type="ECO:0000313" key="1">
    <source>
        <dbReference type="EMBL" id="ELZ85451.1"/>
    </source>
</evidence>
<sequence>MEVTKARAYVGFSQVADRYCGSADGATTGQHPGDASLQLAEVERLHRFDNFCGDCVISSLSI</sequence>
<name>M0HLT0_HALGM</name>
<dbReference type="EMBL" id="AOLJ01000003">
    <property type="protein sequence ID" value="ELZ85451.1"/>
    <property type="molecule type" value="Genomic_DNA"/>
</dbReference>
<reference evidence="1 2" key="1">
    <citation type="journal article" date="2014" name="PLoS Genet.">
        <title>Phylogenetically driven sequencing of extremely halophilic archaea reveals strategies for static and dynamic osmo-response.</title>
        <authorList>
            <person name="Becker E.A."/>
            <person name="Seitzer P.M."/>
            <person name="Tritt A."/>
            <person name="Larsen D."/>
            <person name="Krusor M."/>
            <person name="Yao A.I."/>
            <person name="Wu D."/>
            <person name="Madern D."/>
            <person name="Eisen J.A."/>
            <person name="Darling A.E."/>
            <person name="Facciotti M.T."/>
        </authorList>
    </citation>
    <scope>NUCLEOTIDE SEQUENCE [LARGE SCALE GENOMIC DNA]</scope>
    <source>
        <strain evidence="2">ATCC 33959 / DSM 4427 / JCM 8863 / NBRC 102184 / NCIMB 2188 / Ma 2.38</strain>
    </source>
</reference>
<keyword evidence="2" id="KW-1185">Reference proteome</keyword>
<evidence type="ECO:0000313" key="2">
    <source>
        <dbReference type="Proteomes" id="UP000011571"/>
    </source>
</evidence>
<proteinExistence type="predicted"/>
<accession>M0HLT0</accession>